<reference evidence="2" key="1">
    <citation type="submission" date="2022-10" db="EMBL/GenBank/DDBJ databases">
        <authorList>
            <person name="Chen Y."/>
            <person name="Dougan E. K."/>
            <person name="Chan C."/>
            <person name="Rhodes N."/>
            <person name="Thang M."/>
        </authorList>
    </citation>
    <scope>NUCLEOTIDE SEQUENCE</scope>
</reference>
<organism evidence="2">
    <name type="scientific">Cladocopium goreaui</name>
    <dbReference type="NCBI Taxonomy" id="2562237"/>
    <lineage>
        <taxon>Eukaryota</taxon>
        <taxon>Sar</taxon>
        <taxon>Alveolata</taxon>
        <taxon>Dinophyceae</taxon>
        <taxon>Suessiales</taxon>
        <taxon>Symbiodiniaceae</taxon>
        <taxon>Cladocopium</taxon>
    </lineage>
</organism>
<protein>
    <submittedName>
        <fullName evidence="3">Pentatricopeptide repeat-containing protein</fullName>
    </submittedName>
</protein>
<evidence type="ECO:0000313" key="4">
    <source>
        <dbReference type="Proteomes" id="UP001152797"/>
    </source>
</evidence>
<proteinExistence type="predicted"/>
<gene>
    <name evidence="2" type="ORF">C1SCF055_LOCUS40931</name>
</gene>
<accession>A0A9P1DVD0</accession>
<feature type="compositionally biased region" description="Acidic residues" evidence="1">
    <location>
        <begin position="304"/>
        <end position="313"/>
    </location>
</feature>
<name>A0A9P1DVD0_9DINO</name>
<reference evidence="3 4" key="2">
    <citation type="submission" date="2024-05" db="EMBL/GenBank/DDBJ databases">
        <authorList>
            <person name="Chen Y."/>
            <person name="Shah S."/>
            <person name="Dougan E. K."/>
            <person name="Thang M."/>
            <person name="Chan C."/>
        </authorList>
    </citation>
    <scope>NUCLEOTIDE SEQUENCE [LARGE SCALE GENOMIC DNA]</scope>
</reference>
<dbReference type="EMBL" id="CAMXCT020006569">
    <property type="protein sequence ID" value="CAL1169546.1"/>
    <property type="molecule type" value="Genomic_DNA"/>
</dbReference>
<evidence type="ECO:0000313" key="2">
    <source>
        <dbReference type="EMBL" id="CAI4016171.1"/>
    </source>
</evidence>
<comment type="caution">
    <text evidence="2">The sequence shown here is derived from an EMBL/GenBank/DDBJ whole genome shotgun (WGS) entry which is preliminary data.</text>
</comment>
<evidence type="ECO:0000313" key="3">
    <source>
        <dbReference type="EMBL" id="CAL4803483.1"/>
    </source>
</evidence>
<sequence length="323" mass="37279">MLFCHDPANFELSPRFLSKLVEGGTGVGLLQRAQADVTRRAFQFWRETGRSDENANWVDAERSLVHWRSLPDFEVENNTDDSPKGQKLETVALEDVDFDFAHLSRRDLIDLCAAMQHNLRTTKSAFSEERSAVKALRKELQHERARLQRFSCKLIATESELYRRKSESTQERQVPSMPLDTVKPSEGMEHFKLTPRVRRRRIVSHPQRTCSSDCEACEINNECTTQCDSPTGAWWFSDSEEDHHVIDSEFQDFQVGKFDCSDRSLDDTICPQGDSNMNLPKSYGPLYDCYDPDTKDKGDSNLENTDDWSSDEDFDFSLPKVWR</sequence>
<dbReference type="OrthoDB" id="422421at2759"/>
<dbReference type="EMBL" id="CAMXCT030006569">
    <property type="protein sequence ID" value="CAL4803483.1"/>
    <property type="molecule type" value="Genomic_DNA"/>
</dbReference>
<dbReference type="EMBL" id="CAMXCT010006569">
    <property type="protein sequence ID" value="CAI4016171.1"/>
    <property type="molecule type" value="Genomic_DNA"/>
</dbReference>
<dbReference type="Proteomes" id="UP001152797">
    <property type="component" value="Unassembled WGS sequence"/>
</dbReference>
<dbReference type="AlphaFoldDB" id="A0A9P1DVD0"/>
<keyword evidence="4" id="KW-1185">Reference proteome</keyword>
<evidence type="ECO:0000256" key="1">
    <source>
        <dbReference type="SAM" id="MobiDB-lite"/>
    </source>
</evidence>
<feature type="region of interest" description="Disordered" evidence="1">
    <location>
        <begin position="292"/>
        <end position="313"/>
    </location>
</feature>